<proteinExistence type="predicted"/>
<organism evidence="1 2">
    <name type="scientific">Lasiodiplodia mahajangana</name>
    <dbReference type="NCBI Taxonomy" id="1108764"/>
    <lineage>
        <taxon>Eukaryota</taxon>
        <taxon>Fungi</taxon>
        <taxon>Dikarya</taxon>
        <taxon>Ascomycota</taxon>
        <taxon>Pezizomycotina</taxon>
        <taxon>Dothideomycetes</taxon>
        <taxon>Dothideomycetes incertae sedis</taxon>
        <taxon>Botryosphaeriales</taxon>
        <taxon>Botryosphaeriaceae</taxon>
        <taxon>Lasiodiplodia</taxon>
    </lineage>
</organism>
<gene>
    <name evidence="1" type="ORF">O1611_g9848</name>
</gene>
<keyword evidence="2" id="KW-1185">Reference proteome</keyword>
<evidence type="ECO:0000313" key="1">
    <source>
        <dbReference type="EMBL" id="KAJ8122407.1"/>
    </source>
</evidence>
<reference evidence="1" key="1">
    <citation type="submission" date="2022-12" db="EMBL/GenBank/DDBJ databases">
        <title>Genome Sequence of Lasiodiplodia mahajangana.</title>
        <authorList>
            <person name="Buettner E."/>
        </authorList>
    </citation>
    <scope>NUCLEOTIDE SEQUENCE</scope>
    <source>
        <strain evidence="1">VT137</strain>
    </source>
</reference>
<protein>
    <submittedName>
        <fullName evidence="1">Uncharacterized protein</fullName>
    </submittedName>
</protein>
<dbReference type="Proteomes" id="UP001153332">
    <property type="component" value="Unassembled WGS sequence"/>
</dbReference>
<name>A0ACC2J4I6_9PEZI</name>
<evidence type="ECO:0000313" key="2">
    <source>
        <dbReference type="Proteomes" id="UP001153332"/>
    </source>
</evidence>
<accession>A0ACC2J4I6</accession>
<comment type="caution">
    <text evidence="1">The sequence shown here is derived from an EMBL/GenBank/DDBJ whole genome shotgun (WGS) entry which is preliminary data.</text>
</comment>
<sequence>MESAQLHDRRRVGRRGAAVRWVAGDFYTNEYGTPLSMSVLLAGAPVLEGEDPKSELSAQGQDNLVVAGKLMVAARIAIVIVLWSLKMAVLDMLRPLLGKLQCGRQALWFIYLVLAFTFTASILSVFFECQELRLNWTLFPDAEQCAYDAAWITTYEISNIITDCMLFCLLLLLVISAPISKGERARLSTFMLSAVLIGVEGPKEDKGGSGKTDPEQGQVVVAGSSGGSKHGPPALQRIELWDSPIWDGMGLDSEDMTRKLVPRSSFHGSTHSSASAAAGNRDSWPRSIQSFRNVIRSPRPCSRLGWGTRTTDDDRPETLHKWIELEEIDARSVTRDATTPEPDDGGCRSGIFVATEINQEVHRIWDLDQRPRIITIPRRARLDRSQV</sequence>
<dbReference type="EMBL" id="JAPUUL010003569">
    <property type="protein sequence ID" value="KAJ8122407.1"/>
    <property type="molecule type" value="Genomic_DNA"/>
</dbReference>